<accession>A0A1I7N4G1</accession>
<sequence length="327" mass="35300">MIGAARNVFAGVPALLLTLLAFLGSHFNSAGTASAHEASMAVMTLREMAPGRYFTQWTMPPTEQSYHPIFPEHCVWNAPDLNCGEKGLVGQLSFTGLGSKQSAAMIRVIAKEGPVHAYTVSAANPVVTLARDPGHDLNAWLDLASTYINLGIDHILRGIDHLLFVLGLIWLVRGPWMLVRTITAFTIAHSLSLAAATFGWVGVPEQPLNAAIALSIVFLGVEIVKLQRGQIGLTARYPWFVAFMFGLLHGLGFATALTTIGIPSAVLPMALLFFNVGVEIGQLLFVLLVLALMWAHRTTQSMLPQWAAALPAYAIGSVASFWFLSRI</sequence>
<dbReference type="AlphaFoldDB" id="A0A1I7N4G1"/>
<feature type="transmembrane region" description="Helical" evidence="1">
    <location>
        <begin position="208"/>
        <end position="226"/>
    </location>
</feature>
<keyword evidence="1" id="KW-0472">Membrane</keyword>
<dbReference type="OrthoDB" id="9808870at2"/>
<dbReference type="EMBL" id="FPCH01000001">
    <property type="protein sequence ID" value="SFV29547.1"/>
    <property type="molecule type" value="Genomic_DNA"/>
</dbReference>
<dbReference type="Proteomes" id="UP000199423">
    <property type="component" value="Unassembled WGS sequence"/>
</dbReference>
<proteinExistence type="predicted"/>
<dbReference type="InterPro" id="IPR032809">
    <property type="entry name" value="Put_HupE_UreJ"/>
</dbReference>
<dbReference type="Pfam" id="PF13795">
    <property type="entry name" value="HupE_UreJ_2"/>
    <property type="match status" value="1"/>
</dbReference>
<dbReference type="STRING" id="51670.SAMN04488557_1277"/>
<keyword evidence="3" id="KW-1185">Reference proteome</keyword>
<protein>
    <submittedName>
        <fullName evidence="2">HupE / UreJ protein</fullName>
    </submittedName>
</protein>
<gene>
    <name evidence="2" type="ORF">SAMN04488557_1277</name>
</gene>
<keyword evidence="1" id="KW-1133">Transmembrane helix</keyword>
<evidence type="ECO:0000313" key="3">
    <source>
        <dbReference type="Proteomes" id="UP000199423"/>
    </source>
</evidence>
<name>A0A1I7N4G1_9HYPH</name>
<feature type="transmembrane region" description="Helical" evidence="1">
    <location>
        <begin position="155"/>
        <end position="172"/>
    </location>
</feature>
<reference evidence="3" key="1">
    <citation type="submission" date="2016-10" db="EMBL/GenBank/DDBJ databases">
        <authorList>
            <person name="Varghese N."/>
            <person name="Submissions S."/>
        </authorList>
    </citation>
    <scope>NUCLEOTIDE SEQUENCE [LARGE SCALE GENOMIC DNA]</scope>
    <source>
        <strain evidence="3">DSM 1565</strain>
    </source>
</reference>
<feature type="transmembrane region" description="Helical" evidence="1">
    <location>
        <begin position="238"/>
        <end position="260"/>
    </location>
</feature>
<evidence type="ECO:0000256" key="1">
    <source>
        <dbReference type="SAM" id="Phobius"/>
    </source>
</evidence>
<feature type="transmembrane region" description="Helical" evidence="1">
    <location>
        <begin position="306"/>
        <end position="324"/>
    </location>
</feature>
<evidence type="ECO:0000313" key="2">
    <source>
        <dbReference type="EMBL" id="SFV29547.1"/>
    </source>
</evidence>
<organism evidence="2 3">
    <name type="scientific">Hyphomicrobium facile</name>
    <dbReference type="NCBI Taxonomy" id="51670"/>
    <lineage>
        <taxon>Bacteria</taxon>
        <taxon>Pseudomonadati</taxon>
        <taxon>Pseudomonadota</taxon>
        <taxon>Alphaproteobacteria</taxon>
        <taxon>Hyphomicrobiales</taxon>
        <taxon>Hyphomicrobiaceae</taxon>
        <taxon>Hyphomicrobium</taxon>
    </lineage>
</organism>
<dbReference type="RefSeq" id="WP_092865628.1">
    <property type="nucleotide sequence ID" value="NZ_FPCH01000001.1"/>
</dbReference>
<keyword evidence="1" id="KW-0812">Transmembrane</keyword>
<feature type="transmembrane region" description="Helical" evidence="1">
    <location>
        <begin position="184"/>
        <end position="202"/>
    </location>
</feature>
<feature type="transmembrane region" description="Helical" evidence="1">
    <location>
        <begin position="272"/>
        <end position="294"/>
    </location>
</feature>